<evidence type="ECO:0000313" key="1">
    <source>
        <dbReference type="EMBL" id="MBD2772443.1"/>
    </source>
</evidence>
<evidence type="ECO:0000313" key="2">
    <source>
        <dbReference type="Proteomes" id="UP000629098"/>
    </source>
</evidence>
<dbReference type="EMBL" id="JACXAE010000039">
    <property type="protein sequence ID" value="MBD2772443.1"/>
    <property type="molecule type" value="Genomic_DNA"/>
</dbReference>
<proteinExistence type="predicted"/>
<dbReference type="Proteomes" id="UP000629098">
    <property type="component" value="Unassembled WGS sequence"/>
</dbReference>
<comment type="caution">
    <text evidence="1">The sequence shown here is derived from an EMBL/GenBank/DDBJ whole genome shotgun (WGS) entry which is preliminary data.</text>
</comment>
<protein>
    <submittedName>
        <fullName evidence="1">Uncharacterized protein</fullName>
    </submittedName>
</protein>
<accession>A0A8J7BX82</accession>
<dbReference type="RefSeq" id="WP_190826986.1">
    <property type="nucleotide sequence ID" value="NZ_CAWPPI010000039.1"/>
</dbReference>
<dbReference type="AlphaFoldDB" id="A0A8J7BX82"/>
<organism evidence="1 2">
    <name type="scientific">Iningainema tapete BLCC-T55</name>
    <dbReference type="NCBI Taxonomy" id="2748662"/>
    <lineage>
        <taxon>Bacteria</taxon>
        <taxon>Bacillati</taxon>
        <taxon>Cyanobacteriota</taxon>
        <taxon>Cyanophyceae</taxon>
        <taxon>Nostocales</taxon>
        <taxon>Scytonemataceae</taxon>
        <taxon>Iningainema tapete</taxon>
    </lineage>
</organism>
<sequence length="52" mass="6103">MLLVQTVAFLPIDRLDGWQCFEQPLATEVVGSSSRYLNREFIIRLRHLKIKT</sequence>
<name>A0A8J7BX82_9CYAN</name>
<reference evidence="1" key="1">
    <citation type="submission" date="2020-09" db="EMBL/GenBank/DDBJ databases">
        <title>Iningainema tapete sp. nov. (Scytonemataceae, Cyanobacteria) from greenhouses in central Florida (USA) produces two types of nodularin with biosynthetic potential for microcystin-LR and anabaenopeptins.</title>
        <authorList>
            <person name="Berthold D.E."/>
            <person name="Lefler F.W."/>
            <person name="Huang I.-S."/>
            <person name="Abdulla H."/>
            <person name="Zimba P.V."/>
            <person name="Laughinghouse H.D. IV."/>
        </authorList>
    </citation>
    <scope>NUCLEOTIDE SEQUENCE</scope>
    <source>
        <strain evidence="1">BLCCT55</strain>
    </source>
</reference>
<keyword evidence="2" id="KW-1185">Reference proteome</keyword>
<gene>
    <name evidence="1" type="ORF">ICL16_10230</name>
</gene>